<dbReference type="PANTHER" id="PTHR31718:SF31">
    <property type="entry name" value="OS01G0172800 PROTEIN"/>
    <property type="match status" value="1"/>
</dbReference>
<dbReference type="Pfam" id="PF06232">
    <property type="entry name" value="ATS3"/>
    <property type="match status" value="1"/>
</dbReference>
<dbReference type="AlphaFoldDB" id="A0A2Z6P829"/>
<keyword evidence="1" id="KW-0732">Signal</keyword>
<dbReference type="InterPro" id="IPR036392">
    <property type="entry name" value="PLAT/LH2_dom_sf"/>
</dbReference>
<evidence type="ECO:0008006" key="4">
    <source>
        <dbReference type="Google" id="ProtNLM"/>
    </source>
</evidence>
<dbReference type="EMBL" id="DF974079">
    <property type="protein sequence ID" value="GAU44852.1"/>
    <property type="molecule type" value="Genomic_DNA"/>
</dbReference>
<dbReference type="OrthoDB" id="817978at2759"/>
<evidence type="ECO:0000313" key="2">
    <source>
        <dbReference type="EMBL" id="GAU44852.1"/>
    </source>
</evidence>
<dbReference type="InterPro" id="IPR010417">
    <property type="entry name" value="Embryo-specific_ATS3"/>
</dbReference>
<name>A0A2Z6P829_TRISU</name>
<organism evidence="2 3">
    <name type="scientific">Trifolium subterraneum</name>
    <name type="common">Subterranean clover</name>
    <dbReference type="NCBI Taxonomy" id="3900"/>
    <lineage>
        <taxon>Eukaryota</taxon>
        <taxon>Viridiplantae</taxon>
        <taxon>Streptophyta</taxon>
        <taxon>Embryophyta</taxon>
        <taxon>Tracheophyta</taxon>
        <taxon>Spermatophyta</taxon>
        <taxon>Magnoliopsida</taxon>
        <taxon>eudicotyledons</taxon>
        <taxon>Gunneridae</taxon>
        <taxon>Pentapetalae</taxon>
        <taxon>rosids</taxon>
        <taxon>fabids</taxon>
        <taxon>Fabales</taxon>
        <taxon>Fabaceae</taxon>
        <taxon>Papilionoideae</taxon>
        <taxon>50 kb inversion clade</taxon>
        <taxon>NPAAA clade</taxon>
        <taxon>Hologalegina</taxon>
        <taxon>IRL clade</taxon>
        <taxon>Trifolieae</taxon>
        <taxon>Trifolium</taxon>
    </lineage>
</organism>
<evidence type="ECO:0000256" key="1">
    <source>
        <dbReference type="SAM" id="SignalP"/>
    </source>
</evidence>
<protein>
    <recommendedName>
        <fullName evidence="4">PLAT domain-containing protein</fullName>
    </recommendedName>
</protein>
<feature type="signal peptide" evidence="1">
    <location>
        <begin position="1"/>
        <end position="19"/>
    </location>
</feature>
<gene>
    <name evidence="2" type="ORF">TSUD_112260</name>
</gene>
<feature type="chain" id="PRO_5016417546" description="PLAT domain-containing protein" evidence="1">
    <location>
        <begin position="20"/>
        <end position="166"/>
    </location>
</feature>
<evidence type="ECO:0000313" key="3">
    <source>
        <dbReference type="Proteomes" id="UP000242715"/>
    </source>
</evidence>
<reference evidence="3" key="1">
    <citation type="journal article" date="2017" name="Front. Plant Sci.">
        <title>Climate Clever Clovers: New Paradigm to Reduce the Environmental Footprint of Ruminants by Breeding Low Methanogenic Forages Utilizing Haplotype Variation.</title>
        <authorList>
            <person name="Kaur P."/>
            <person name="Appels R."/>
            <person name="Bayer P.E."/>
            <person name="Keeble-Gagnere G."/>
            <person name="Wang J."/>
            <person name="Hirakawa H."/>
            <person name="Shirasawa K."/>
            <person name="Vercoe P."/>
            <person name="Stefanova K."/>
            <person name="Durmic Z."/>
            <person name="Nichols P."/>
            <person name="Revell C."/>
            <person name="Isobe S.N."/>
            <person name="Edwards D."/>
            <person name="Erskine W."/>
        </authorList>
    </citation>
    <scope>NUCLEOTIDE SEQUENCE [LARGE SCALE GENOMIC DNA]</scope>
    <source>
        <strain evidence="3">cv. Daliak</strain>
    </source>
</reference>
<proteinExistence type="predicted"/>
<dbReference type="PANTHER" id="PTHR31718">
    <property type="entry name" value="PLAT DOMAIN-CONTAINING PROTEIN"/>
    <property type="match status" value="1"/>
</dbReference>
<keyword evidence="3" id="KW-1185">Reference proteome</keyword>
<dbReference type="SUPFAM" id="SSF49723">
    <property type="entry name" value="Lipase/lipooxygenase domain (PLAT/LH2 domain)"/>
    <property type="match status" value="1"/>
</dbReference>
<sequence length="166" mass="18424">MKSLTLIFTFASIAAFSQAMSSLVTRPQPQMDLFTMLNYTQQHINDTRIISNSCTYDISIKTSCSSRKHTTDAIGILIGDADGNEVLAQLVAGNYEFDRCMIAPFTVLGSCLGKICKVYLARIGSDGWKPEAVIAYHNAYPPTTFNFNYFIPEGRRSGFDYCVTKS</sequence>
<accession>A0A2Z6P829</accession>
<dbReference type="Proteomes" id="UP000242715">
    <property type="component" value="Unassembled WGS sequence"/>
</dbReference>